<evidence type="ECO:0000313" key="1">
    <source>
        <dbReference type="EMBL" id="KAG2218873.1"/>
    </source>
</evidence>
<name>A0A8H7VJK9_9FUNG</name>
<keyword evidence="2" id="KW-1185">Reference proteome</keyword>
<organism evidence="1 2">
    <name type="scientific">Circinella minor</name>
    <dbReference type="NCBI Taxonomy" id="1195481"/>
    <lineage>
        <taxon>Eukaryota</taxon>
        <taxon>Fungi</taxon>
        <taxon>Fungi incertae sedis</taxon>
        <taxon>Mucoromycota</taxon>
        <taxon>Mucoromycotina</taxon>
        <taxon>Mucoromycetes</taxon>
        <taxon>Mucorales</taxon>
        <taxon>Lichtheimiaceae</taxon>
        <taxon>Circinella</taxon>
    </lineage>
</organism>
<dbReference type="AlphaFoldDB" id="A0A8H7VJK9"/>
<protein>
    <submittedName>
        <fullName evidence="1">Uncharacterized protein</fullName>
    </submittedName>
</protein>
<reference evidence="1 2" key="1">
    <citation type="submission" date="2020-12" db="EMBL/GenBank/DDBJ databases">
        <title>Metabolic potential, ecology and presence of endohyphal bacteria is reflected in genomic diversity of Mucoromycotina.</title>
        <authorList>
            <person name="Muszewska A."/>
            <person name="Okrasinska A."/>
            <person name="Steczkiewicz K."/>
            <person name="Drgas O."/>
            <person name="Orlowska M."/>
            <person name="Perlinska-Lenart U."/>
            <person name="Aleksandrzak-Piekarczyk T."/>
            <person name="Szatraj K."/>
            <person name="Zielenkiewicz U."/>
            <person name="Pilsyk S."/>
            <person name="Malc E."/>
            <person name="Mieczkowski P."/>
            <person name="Kruszewska J.S."/>
            <person name="Biernat P."/>
            <person name="Pawlowska J."/>
        </authorList>
    </citation>
    <scope>NUCLEOTIDE SEQUENCE [LARGE SCALE GENOMIC DNA]</scope>
    <source>
        <strain evidence="1 2">CBS 142.35</strain>
    </source>
</reference>
<proteinExistence type="predicted"/>
<evidence type="ECO:0000313" key="2">
    <source>
        <dbReference type="Proteomes" id="UP000646827"/>
    </source>
</evidence>
<dbReference type="EMBL" id="JAEPRB010000206">
    <property type="protein sequence ID" value="KAG2218873.1"/>
    <property type="molecule type" value="Genomic_DNA"/>
</dbReference>
<dbReference type="Proteomes" id="UP000646827">
    <property type="component" value="Unassembled WGS sequence"/>
</dbReference>
<comment type="caution">
    <text evidence="1">The sequence shown here is derived from an EMBL/GenBank/DDBJ whole genome shotgun (WGS) entry which is preliminary data.</text>
</comment>
<sequence>MKFVSCRPSLTHKAHVLGYNINGDAVRLIDADILDGHIVRIRRISELEYPSDNDDYILKVVSLLELASYGKAIIDDTYSLENYYGRSIEGIC</sequence>
<accession>A0A8H7VJK9</accession>
<dbReference type="OrthoDB" id="2251053at2759"/>
<gene>
    <name evidence="1" type="ORF">INT45_003940</name>
</gene>